<organism evidence="2 3">
    <name type="scientific">Pseudoalteromonas lipolytica</name>
    <dbReference type="NCBI Taxonomy" id="570156"/>
    <lineage>
        <taxon>Bacteria</taxon>
        <taxon>Pseudomonadati</taxon>
        <taxon>Pseudomonadota</taxon>
        <taxon>Gammaproteobacteria</taxon>
        <taxon>Alteromonadales</taxon>
        <taxon>Pseudoalteromonadaceae</taxon>
        <taxon>Pseudoalteromonas</taxon>
    </lineage>
</organism>
<evidence type="ECO:0000313" key="2">
    <source>
        <dbReference type="EMBL" id="KPM83703.1"/>
    </source>
</evidence>
<dbReference type="PATRIC" id="fig|570156.3.peg.2785"/>
<sequence length="188" mass="21589">MNDAQLLPLGDSYHQLACKFRNKLAGQCTIKRYAKGDILLQQGDEQDAGYLIISGVLGALHASSQGTQKCKEFYFQDEFALLYGNWLTKTPALYQLKVIRDAELIKVPLVLFDSTDWQAIKYQLISQQLLFKEAKEAFLLLNTPEQRYQYLLDQKPHWLEQLSLNDVAMYLGISAISLSRIRRRLNLS</sequence>
<evidence type="ECO:0000259" key="1">
    <source>
        <dbReference type="PROSITE" id="PS50042"/>
    </source>
</evidence>
<name>A0A0P7E7W3_9GAMM</name>
<dbReference type="InterPro" id="IPR014710">
    <property type="entry name" value="RmlC-like_jellyroll"/>
</dbReference>
<feature type="domain" description="Cyclic nucleotide-binding" evidence="1">
    <location>
        <begin position="12"/>
        <end position="112"/>
    </location>
</feature>
<accession>A0A0P7E7W3</accession>
<dbReference type="CDD" id="cd00038">
    <property type="entry name" value="CAP_ED"/>
    <property type="match status" value="1"/>
</dbReference>
<dbReference type="InterPro" id="IPR000595">
    <property type="entry name" value="cNMP-bd_dom"/>
</dbReference>
<proteinExistence type="predicted"/>
<dbReference type="PROSITE" id="PS50042">
    <property type="entry name" value="CNMP_BINDING_3"/>
    <property type="match status" value="1"/>
</dbReference>
<comment type="caution">
    <text evidence="2">The sequence shown here is derived from an EMBL/GenBank/DDBJ whole genome shotgun (WGS) entry which is preliminary data.</text>
</comment>
<dbReference type="Gene3D" id="2.60.120.10">
    <property type="entry name" value="Jelly Rolls"/>
    <property type="match status" value="1"/>
</dbReference>
<dbReference type="RefSeq" id="WP_054552616.1">
    <property type="nucleotide sequence ID" value="NZ_LJTC01000005.1"/>
</dbReference>
<gene>
    <name evidence="2" type="ORF">AOG27_08600</name>
</gene>
<dbReference type="SUPFAM" id="SSF51206">
    <property type="entry name" value="cAMP-binding domain-like"/>
    <property type="match status" value="1"/>
</dbReference>
<dbReference type="Pfam" id="PF00027">
    <property type="entry name" value="cNMP_binding"/>
    <property type="match status" value="1"/>
</dbReference>
<reference evidence="2 3" key="1">
    <citation type="submission" date="2015-09" db="EMBL/GenBank/DDBJ databases">
        <title>Draft Genome Sequence of Pseudoalteromonas lipolytica UCD-48B.</title>
        <authorList>
            <person name="Krusor M."/>
            <person name="Coil D.A."/>
            <person name="Lang J.M."/>
            <person name="Eisen J.A."/>
            <person name="Alexiev A."/>
        </authorList>
    </citation>
    <scope>NUCLEOTIDE SEQUENCE [LARGE SCALE GENOMIC DNA]</scope>
    <source>
        <strain evidence="2 3">UCD-48B</strain>
    </source>
</reference>
<evidence type="ECO:0000313" key="3">
    <source>
        <dbReference type="Proteomes" id="UP000050378"/>
    </source>
</evidence>
<protein>
    <submittedName>
        <fullName evidence="2">Cyclic nucleotide-binding protein</fullName>
    </submittedName>
</protein>
<dbReference type="AlphaFoldDB" id="A0A0P7E7W3"/>
<dbReference type="STRING" id="570156.AOG27_08600"/>
<dbReference type="InterPro" id="IPR018490">
    <property type="entry name" value="cNMP-bd_dom_sf"/>
</dbReference>
<dbReference type="OrthoDB" id="9798104at2"/>
<dbReference type="Proteomes" id="UP000050378">
    <property type="component" value="Unassembled WGS sequence"/>
</dbReference>
<dbReference type="EMBL" id="LJTC01000005">
    <property type="protein sequence ID" value="KPM83703.1"/>
    <property type="molecule type" value="Genomic_DNA"/>
</dbReference>